<comment type="caution">
    <text evidence="2">The sequence shown here is derived from an EMBL/GenBank/DDBJ whole genome shotgun (WGS) entry which is preliminary data.</text>
</comment>
<reference evidence="2" key="1">
    <citation type="journal article" date="2023" name="Plant J.">
        <title>The genome of the king protea, Protea cynaroides.</title>
        <authorList>
            <person name="Chang J."/>
            <person name="Duong T.A."/>
            <person name="Schoeman C."/>
            <person name="Ma X."/>
            <person name="Roodt D."/>
            <person name="Barker N."/>
            <person name="Li Z."/>
            <person name="Van de Peer Y."/>
            <person name="Mizrachi E."/>
        </authorList>
    </citation>
    <scope>NUCLEOTIDE SEQUENCE</scope>
    <source>
        <tissue evidence="2">Young leaves</tissue>
    </source>
</reference>
<evidence type="ECO:0000313" key="3">
    <source>
        <dbReference type="Proteomes" id="UP001141806"/>
    </source>
</evidence>
<dbReference type="AlphaFoldDB" id="A0A9Q0GUG6"/>
<sequence>MFNIYENSSTQFVVAELTQFHSPQNPGISPSNSSSSDKNSTKNRELSSLLQKAFLDRTTFQVKKAIKVSLLHKPRINKHVPLSSAIRIFYSFFNEGVISRETPPNYASEERTSP</sequence>
<accession>A0A9Q0GUG6</accession>
<evidence type="ECO:0000313" key="2">
    <source>
        <dbReference type="EMBL" id="KAJ4953291.1"/>
    </source>
</evidence>
<keyword evidence="3" id="KW-1185">Reference proteome</keyword>
<feature type="compositionally biased region" description="Low complexity" evidence="1">
    <location>
        <begin position="22"/>
        <end position="38"/>
    </location>
</feature>
<gene>
    <name evidence="2" type="ORF">NE237_030123</name>
</gene>
<dbReference type="Proteomes" id="UP001141806">
    <property type="component" value="Unassembled WGS sequence"/>
</dbReference>
<name>A0A9Q0GUG6_9MAGN</name>
<dbReference type="EMBL" id="JAMYWD010000012">
    <property type="protein sequence ID" value="KAJ4953291.1"/>
    <property type="molecule type" value="Genomic_DNA"/>
</dbReference>
<evidence type="ECO:0000256" key="1">
    <source>
        <dbReference type="SAM" id="MobiDB-lite"/>
    </source>
</evidence>
<protein>
    <submittedName>
        <fullName evidence="2">Uncharacterized protein</fullName>
    </submittedName>
</protein>
<organism evidence="2 3">
    <name type="scientific">Protea cynaroides</name>
    <dbReference type="NCBI Taxonomy" id="273540"/>
    <lineage>
        <taxon>Eukaryota</taxon>
        <taxon>Viridiplantae</taxon>
        <taxon>Streptophyta</taxon>
        <taxon>Embryophyta</taxon>
        <taxon>Tracheophyta</taxon>
        <taxon>Spermatophyta</taxon>
        <taxon>Magnoliopsida</taxon>
        <taxon>Proteales</taxon>
        <taxon>Proteaceae</taxon>
        <taxon>Protea</taxon>
    </lineage>
</organism>
<proteinExistence type="predicted"/>
<feature type="region of interest" description="Disordered" evidence="1">
    <location>
        <begin position="21"/>
        <end position="44"/>
    </location>
</feature>